<feature type="domain" description="Peptidase M15A C-terminal" evidence="1">
    <location>
        <begin position="9"/>
        <end position="125"/>
    </location>
</feature>
<name>A0A7J0BKE5_9BACT</name>
<keyword evidence="3" id="KW-1185">Reference proteome</keyword>
<dbReference type="Pfam" id="PF08291">
    <property type="entry name" value="Peptidase_M15_3"/>
    <property type="match status" value="1"/>
</dbReference>
<dbReference type="InterPro" id="IPR009045">
    <property type="entry name" value="Zn_M74/Hedgehog-like"/>
</dbReference>
<accession>A0A7J0BKE5</accession>
<evidence type="ECO:0000313" key="2">
    <source>
        <dbReference type="EMBL" id="GFM34207.1"/>
    </source>
</evidence>
<gene>
    <name evidence="2" type="ORF">DSM101010T_25720</name>
</gene>
<sequence>MKTRVLLSPHFSLDEFTASQTAERMGRQIVVEPGSDVFRNLQHLCLTLLQPIREALGPVVISSGYRPPWLNEQIGGSPRSDHMSGLAADITVPGKTALEVAEAIRGMGLGFKQLINEHGRWVHIAAPEPGEIPRRQELTIWKDGTRSRTTEGLHAVADLQAGGGA</sequence>
<comment type="caution">
    <text evidence="2">The sequence shown here is derived from an EMBL/GenBank/DDBJ whole genome shotgun (WGS) entry which is preliminary data.</text>
</comment>
<organism evidence="2 3">
    <name type="scientific">Desulfovibrio subterraneus</name>
    <dbReference type="NCBI Taxonomy" id="2718620"/>
    <lineage>
        <taxon>Bacteria</taxon>
        <taxon>Pseudomonadati</taxon>
        <taxon>Thermodesulfobacteriota</taxon>
        <taxon>Desulfovibrionia</taxon>
        <taxon>Desulfovibrionales</taxon>
        <taxon>Desulfovibrionaceae</taxon>
        <taxon>Desulfovibrio</taxon>
    </lineage>
</organism>
<evidence type="ECO:0000313" key="3">
    <source>
        <dbReference type="Proteomes" id="UP000503840"/>
    </source>
</evidence>
<dbReference type="Gene3D" id="3.30.1380.10">
    <property type="match status" value="1"/>
</dbReference>
<dbReference type="InterPro" id="IPR013230">
    <property type="entry name" value="Peptidase_M15A_C"/>
</dbReference>
<evidence type="ECO:0000259" key="1">
    <source>
        <dbReference type="Pfam" id="PF08291"/>
    </source>
</evidence>
<proteinExistence type="predicted"/>
<dbReference type="AlphaFoldDB" id="A0A7J0BKE5"/>
<reference evidence="2 3" key="1">
    <citation type="submission" date="2020-05" db="EMBL/GenBank/DDBJ databases">
        <title>Draft genome sequence of Desulfovibrio sp. strain HN2T.</title>
        <authorList>
            <person name="Ueno A."/>
            <person name="Tamazawa S."/>
            <person name="Tamamura S."/>
            <person name="Murakami T."/>
            <person name="Kiyama T."/>
            <person name="Inomata H."/>
            <person name="Amano Y."/>
            <person name="Miyakawa K."/>
            <person name="Tamaki H."/>
            <person name="Naganuma T."/>
            <person name="Kaneko K."/>
        </authorList>
    </citation>
    <scope>NUCLEOTIDE SEQUENCE [LARGE SCALE GENOMIC DNA]</scope>
    <source>
        <strain evidence="2 3">HN2</strain>
    </source>
</reference>
<dbReference type="SUPFAM" id="SSF55166">
    <property type="entry name" value="Hedgehog/DD-peptidase"/>
    <property type="match status" value="1"/>
</dbReference>
<protein>
    <recommendedName>
        <fullName evidence="1">Peptidase M15A C-terminal domain-containing protein</fullName>
    </recommendedName>
</protein>
<dbReference type="Proteomes" id="UP000503840">
    <property type="component" value="Unassembled WGS sequence"/>
</dbReference>
<dbReference type="RefSeq" id="WP_174405820.1">
    <property type="nucleotide sequence ID" value="NZ_BLVO01000013.1"/>
</dbReference>
<dbReference type="EMBL" id="BLVO01000013">
    <property type="protein sequence ID" value="GFM34207.1"/>
    <property type="molecule type" value="Genomic_DNA"/>
</dbReference>